<dbReference type="Proteomes" id="UP001328107">
    <property type="component" value="Unassembled WGS sequence"/>
</dbReference>
<keyword evidence="6" id="KW-1185">Reference proteome</keyword>
<keyword evidence="2" id="KW-0175">Coiled coil</keyword>
<dbReference type="PANTHER" id="PTHR11199:SF0">
    <property type="entry name" value="LD34181P-RELATED"/>
    <property type="match status" value="1"/>
</dbReference>
<dbReference type="InterPro" id="IPR011989">
    <property type="entry name" value="ARM-like"/>
</dbReference>
<dbReference type="InterPro" id="IPR020839">
    <property type="entry name" value="SCD"/>
</dbReference>
<protein>
    <recommendedName>
        <fullName evidence="4">SCD domain-containing protein</fullName>
    </recommendedName>
</protein>
<gene>
    <name evidence="5" type="ORF">PMAYCL1PPCAC_03685</name>
</gene>
<feature type="compositionally biased region" description="Basic and acidic residues" evidence="3">
    <location>
        <begin position="39"/>
        <end position="48"/>
    </location>
</feature>
<evidence type="ECO:0000256" key="1">
    <source>
        <dbReference type="ARBA" id="ARBA00005486"/>
    </source>
</evidence>
<dbReference type="GO" id="GO:0005634">
    <property type="term" value="C:nucleus"/>
    <property type="evidence" value="ECO:0007669"/>
    <property type="project" value="TreeGrafter"/>
</dbReference>
<evidence type="ECO:0000313" key="6">
    <source>
        <dbReference type="Proteomes" id="UP001328107"/>
    </source>
</evidence>
<feature type="region of interest" description="Disordered" evidence="3">
    <location>
        <begin position="1073"/>
        <end position="1102"/>
    </location>
</feature>
<evidence type="ECO:0000259" key="4">
    <source>
        <dbReference type="PROSITE" id="PS51425"/>
    </source>
</evidence>
<evidence type="ECO:0000313" key="5">
    <source>
        <dbReference type="EMBL" id="GMR33490.1"/>
    </source>
</evidence>
<sequence>IVQAMDAEPLEQTAPQRMATRGGPRVNYAELNVSGSGGNKDKADDEGVFRSPTASTRGKKRRHDDGDSLSVSRRGRPRGALGRPRGGGRKGGLSGEAEERGLFGTVRSGKQLEATFDEWVSSYETYPDAAIHSLLQFFIYACGCKGQLERNLLNADFIKIVRQLTEGFDEESGDYPIVMTGQHYKKFRQNFSDGIHLLVSKCKASIIHDGTMMDKLVQLLIALTDSQARAFRHTATFAALKLSSALVDVAVELNEQQEKNKKLIEAEKSKMKQQKSAGEKMEELMRMKQDVEEKSEEIKQILSYIFKSVFVHRYRDVVPDIRSVCISELGVWILVYPHYFLEDSYLKYIGWCLHDKVPDVRHKCISALVPLYTRPDTAGKLELFTHKFKERLVSMVLDRDTDVAIQSCHLMTNIYRVFPGLLSVKDCIPIYEQVYANHGGLARAAAEFLNCKVFQQGDNSKENQYKLIKDLVTFFQEGEVHDHAAYLVDALIESNKMMKEWQIMVDLLLEDDQLEESSEGHLIEIMVCAVKQATSGEFPVGRSVVKRGAPAVVKELRLVKEEKKRLSLVFIPTIAPLLHKFMADREKVANLMTIPTFFSLDAYTSGHGEKHLKELLEAIRTVMERHADDEIMSSATEVLALLSTNTLTAQISEPFSIALIDTVMLQLRTAAAAFSADTTQGDEEDEAQLLSAFRKIAALLANMEVRRPELWDIVLPVVTAITDGKHAATEILELSLNVLSLCLQYDLHRTIEEGGKADSVKKLKKRRDQFITVAELVMQSLASGVETTFKCVTDILICFSSFDGLPDGVKTLTLNVNDRLASQLRRFVDDNVFSSTEDTSSMDQTSEIDLMHRKRSIVAQYCKLALHGVIVYSEAAHLLRHYVKYYQDFGDILKLLILKTRDTDRMANARMLSAALKLAYEDVKADSGGFVDPDAEVFSDLRDMAKRFSNSLGHDYEKSRDPLALIHRDGIIFALDKGDGTVRTPTKKQKAMLNSNAPPNISYLEVIYEFSHKLIRQDKQAVYNYLEKKVAELEMAPTAENQWQSYILYKNSLTDRHNDDNMSVISSAMSNFSMMTPTRGRGRGRPRGSAQGSRMMTPMSEI</sequence>
<feature type="domain" description="SCD" evidence="4">
    <location>
        <begin position="310"/>
        <end position="395"/>
    </location>
</feature>
<dbReference type="Gene3D" id="1.25.10.10">
    <property type="entry name" value="Leucine-rich Repeat Variant"/>
    <property type="match status" value="1"/>
</dbReference>
<dbReference type="InterPro" id="IPR013721">
    <property type="entry name" value="STAG"/>
</dbReference>
<comment type="caution">
    <text evidence="5">The sequence shown here is derived from an EMBL/GenBank/DDBJ whole genome shotgun (WGS) entry which is preliminary data.</text>
</comment>
<proteinExistence type="inferred from homology"/>
<accession>A0AAN4Z960</accession>
<dbReference type="InterPro" id="IPR056396">
    <property type="entry name" value="HEAT_SCC3-SA"/>
</dbReference>
<feature type="non-terminal residue" evidence="5">
    <location>
        <position position="1"/>
    </location>
</feature>
<evidence type="ECO:0000256" key="3">
    <source>
        <dbReference type="SAM" id="MobiDB-lite"/>
    </source>
</evidence>
<name>A0AAN4Z960_9BILA</name>
<dbReference type="Pfam" id="PF24571">
    <property type="entry name" value="HEAT_SCC3-SA"/>
    <property type="match status" value="1"/>
</dbReference>
<dbReference type="PANTHER" id="PTHR11199">
    <property type="entry name" value="STROMAL ANTIGEN"/>
    <property type="match status" value="1"/>
</dbReference>
<reference evidence="6" key="1">
    <citation type="submission" date="2022-10" db="EMBL/GenBank/DDBJ databases">
        <title>Genome assembly of Pristionchus species.</title>
        <authorList>
            <person name="Yoshida K."/>
            <person name="Sommer R.J."/>
        </authorList>
    </citation>
    <scope>NUCLEOTIDE SEQUENCE [LARGE SCALE GENOMIC DNA]</scope>
    <source>
        <strain evidence="6">RS5460</strain>
    </source>
</reference>
<dbReference type="SUPFAM" id="SSF48371">
    <property type="entry name" value="ARM repeat"/>
    <property type="match status" value="1"/>
</dbReference>
<evidence type="ECO:0000256" key="2">
    <source>
        <dbReference type="SAM" id="Coils"/>
    </source>
</evidence>
<dbReference type="GO" id="GO:0008278">
    <property type="term" value="C:cohesin complex"/>
    <property type="evidence" value="ECO:0007669"/>
    <property type="project" value="TreeGrafter"/>
</dbReference>
<dbReference type="Pfam" id="PF08514">
    <property type="entry name" value="STAG"/>
    <property type="match status" value="1"/>
</dbReference>
<dbReference type="GO" id="GO:0007062">
    <property type="term" value="P:sister chromatid cohesion"/>
    <property type="evidence" value="ECO:0007669"/>
    <property type="project" value="UniProtKB-ARBA"/>
</dbReference>
<feature type="region of interest" description="Disordered" evidence="3">
    <location>
        <begin position="1"/>
        <end position="100"/>
    </location>
</feature>
<organism evidence="5 6">
    <name type="scientific">Pristionchus mayeri</name>
    <dbReference type="NCBI Taxonomy" id="1317129"/>
    <lineage>
        <taxon>Eukaryota</taxon>
        <taxon>Metazoa</taxon>
        <taxon>Ecdysozoa</taxon>
        <taxon>Nematoda</taxon>
        <taxon>Chromadorea</taxon>
        <taxon>Rhabditida</taxon>
        <taxon>Rhabditina</taxon>
        <taxon>Diplogasteromorpha</taxon>
        <taxon>Diplogasteroidea</taxon>
        <taxon>Neodiplogasteridae</taxon>
        <taxon>Pristionchus</taxon>
    </lineage>
</organism>
<dbReference type="EMBL" id="BTRK01000001">
    <property type="protein sequence ID" value="GMR33490.1"/>
    <property type="molecule type" value="Genomic_DNA"/>
</dbReference>
<dbReference type="PROSITE" id="PS51425">
    <property type="entry name" value="SCD"/>
    <property type="match status" value="1"/>
</dbReference>
<dbReference type="AlphaFoldDB" id="A0AAN4Z960"/>
<dbReference type="GO" id="GO:0000785">
    <property type="term" value="C:chromatin"/>
    <property type="evidence" value="ECO:0007669"/>
    <property type="project" value="TreeGrafter"/>
</dbReference>
<dbReference type="InterPro" id="IPR016024">
    <property type="entry name" value="ARM-type_fold"/>
</dbReference>
<comment type="similarity">
    <text evidence="1">Belongs to the SCC3 family.</text>
</comment>
<dbReference type="InterPro" id="IPR039662">
    <property type="entry name" value="Cohesin_Scc3/SA"/>
</dbReference>
<feature type="coiled-coil region" evidence="2">
    <location>
        <begin position="246"/>
        <end position="301"/>
    </location>
</feature>
<dbReference type="GO" id="GO:0003682">
    <property type="term" value="F:chromatin binding"/>
    <property type="evidence" value="ECO:0007669"/>
    <property type="project" value="TreeGrafter"/>
</dbReference>
<dbReference type="Pfam" id="PF21581">
    <property type="entry name" value="SCD"/>
    <property type="match status" value="1"/>
</dbReference>